<protein>
    <submittedName>
        <fullName evidence="1">Uncharacterized protein</fullName>
    </submittedName>
</protein>
<dbReference type="PANTHER" id="PTHR47169:SF2">
    <property type="entry name" value="OS01G0541250 PROTEIN"/>
    <property type="match status" value="1"/>
</dbReference>
<accession>W4FDY8</accession>
<dbReference type="GeneID" id="20820245"/>
<dbReference type="RefSeq" id="XP_009845577.1">
    <property type="nucleotide sequence ID" value="XM_009847275.1"/>
</dbReference>
<reference evidence="1" key="1">
    <citation type="submission" date="2013-12" db="EMBL/GenBank/DDBJ databases">
        <title>The Genome Sequence of Aphanomyces astaci APO3.</title>
        <authorList>
            <consortium name="The Broad Institute Genomics Platform"/>
            <person name="Russ C."/>
            <person name="Tyler B."/>
            <person name="van West P."/>
            <person name="Dieguez-Uribeondo J."/>
            <person name="Young S.K."/>
            <person name="Zeng Q."/>
            <person name="Gargeya S."/>
            <person name="Fitzgerald M."/>
            <person name="Abouelleil A."/>
            <person name="Alvarado L."/>
            <person name="Chapman S.B."/>
            <person name="Gainer-Dewar J."/>
            <person name="Goldberg J."/>
            <person name="Griggs A."/>
            <person name="Gujja S."/>
            <person name="Hansen M."/>
            <person name="Howarth C."/>
            <person name="Imamovic A."/>
            <person name="Ireland A."/>
            <person name="Larimer J."/>
            <person name="McCowan C."/>
            <person name="Murphy C."/>
            <person name="Pearson M."/>
            <person name="Poon T.W."/>
            <person name="Priest M."/>
            <person name="Roberts A."/>
            <person name="Saif S."/>
            <person name="Shea T."/>
            <person name="Sykes S."/>
            <person name="Wortman J."/>
            <person name="Nusbaum C."/>
            <person name="Birren B."/>
        </authorList>
    </citation>
    <scope>NUCLEOTIDE SEQUENCE [LARGE SCALE GENOMIC DNA]</scope>
    <source>
        <strain evidence="1">APO3</strain>
    </source>
</reference>
<name>W4FDY8_APHAT</name>
<sequence length="69" mass="7731">MVSRSMDDVIEATLSAFEGLSSDKLSSIFLTLQAVMRLLLKHHGENNFKLTHLKKDTLRRAGTLVMNVT</sequence>
<dbReference type="OrthoDB" id="97496at2759"/>
<dbReference type="PANTHER" id="PTHR47169">
    <property type="entry name" value="OS01G0541250 PROTEIN"/>
    <property type="match status" value="1"/>
</dbReference>
<organism evidence="1">
    <name type="scientific">Aphanomyces astaci</name>
    <name type="common">Crayfish plague agent</name>
    <dbReference type="NCBI Taxonomy" id="112090"/>
    <lineage>
        <taxon>Eukaryota</taxon>
        <taxon>Sar</taxon>
        <taxon>Stramenopiles</taxon>
        <taxon>Oomycota</taxon>
        <taxon>Saprolegniomycetes</taxon>
        <taxon>Saprolegniales</taxon>
        <taxon>Verrucalvaceae</taxon>
        <taxon>Aphanomyces</taxon>
    </lineage>
</organism>
<dbReference type="EMBL" id="KI913261">
    <property type="protein sequence ID" value="ETV64953.1"/>
    <property type="molecule type" value="Genomic_DNA"/>
</dbReference>
<proteinExistence type="predicted"/>
<evidence type="ECO:0000313" key="1">
    <source>
        <dbReference type="EMBL" id="ETV64953.1"/>
    </source>
</evidence>
<gene>
    <name evidence="1" type="ORF">H257_18249</name>
</gene>
<dbReference type="AlphaFoldDB" id="W4FDY8"/>
<dbReference type="VEuPathDB" id="FungiDB:H257_18249"/>